<accession>A0A0F5IPF7</accession>
<dbReference type="PATRIC" id="fig|1203610.3.peg.5209"/>
<evidence type="ECO:0000313" key="2">
    <source>
        <dbReference type="Proteomes" id="UP000033035"/>
    </source>
</evidence>
<dbReference type="Pfam" id="PF15933">
    <property type="entry name" value="RnlB_antitoxin"/>
    <property type="match status" value="1"/>
</dbReference>
<dbReference type="HOGENOM" id="CLU_1966199_0_0_10"/>
<evidence type="ECO:0000313" key="1">
    <source>
        <dbReference type="EMBL" id="KKB47454.1"/>
    </source>
</evidence>
<organism evidence="1 2">
    <name type="scientific">Parabacteroides gordonii MS-1 = DSM 23371</name>
    <dbReference type="NCBI Taxonomy" id="1203610"/>
    <lineage>
        <taxon>Bacteria</taxon>
        <taxon>Pseudomonadati</taxon>
        <taxon>Bacteroidota</taxon>
        <taxon>Bacteroidia</taxon>
        <taxon>Bacteroidales</taxon>
        <taxon>Tannerellaceae</taxon>
        <taxon>Parabacteroides</taxon>
    </lineage>
</organism>
<dbReference type="EMBL" id="AQHW01000029">
    <property type="protein sequence ID" value="KKB47454.1"/>
    <property type="molecule type" value="Genomic_DNA"/>
</dbReference>
<proteinExistence type="predicted"/>
<dbReference type="RefSeq" id="WP_004327330.1">
    <property type="nucleotide sequence ID" value="NZ_AUAE01000025.1"/>
</dbReference>
<reference evidence="1 2" key="1">
    <citation type="submission" date="2013-04" db="EMBL/GenBank/DDBJ databases">
        <title>The Genome Sequence of Parabacteroides gordonii DSM 23371.</title>
        <authorList>
            <consortium name="The Broad Institute Genomics Platform"/>
            <person name="Earl A."/>
            <person name="Ward D."/>
            <person name="Feldgarden M."/>
            <person name="Gevers D."/>
            <person name="Martens E."/>
            <person name="Sakamoto M."/>
            <person name="Benno Y."/>
            <person name="Suzuki N."/>
            <person name="Matsunaga N."/>
            <person name="Koshihara K."/>
            <person name="Seki M."/>
            <person name="Komiya H."/>
            <person name="Walker B."/>
            <person name="Young S."/>
            <person name="Zeng Q."/>
            <person name="Gargeya S."/>
            <person name="Fitzgerald M."/>
            <person name="Haas B."/>
            <person name="Abouelleil A."/>
            <person name="Allen A.W."/>
            <person name="Alvarado L."/>
            <person name="Arachchi H.M."/>
            <person name="Berlin A.M."/>
            <person name="Chapman S.B."/>
            <person name="Gainer-Dewar J."/>
            <person name="Goldberg J."/>
            <person name="Griggs A."/>
            <person name="Gujja S."/>
            <person name="Hansen M."/>
            <person name="Howarth C."/>
            <person name="Imamovic A."/>
            <person name="Ireland A."/>
            <person name="Larimer J."/>
            <person name="McCowan C."/>
            <person name="Murphy C."/>
            <person name="Pearson M."/>
            <person name="Poon T.W."/>
            <person name="Priest M."/>
            <person name="Roberts A."/>
            <person name="Saif S."/>
            <person name="Shea T."/>
            <person name="Sisk P."/>
            <person name="Sykes S."/>
            <person name="Wortman J."/>
            <person name="Nusbaum C."/>
            <person name="Birren B."/>
        </authorList>
    </citation>
    <scope>NUCLEOTIDE SEQUENCE [LARGE SCALE GENOMIC DNA]</scope>
    <source>
        <strain evidence="1 2">MS-1</strain>
    </source>
</reference>
<dbReference type="STRING" id="1203610.HMPREF1536_05098"/>
<keyword evidence="2" id="KW-1185">Reference proteome</keyword>
<dbReference type="InterPro" id="IPR031834">
    <property type="entry name" value="RnlB/LsoB_antitoxin"/>
</dbReference>
<dbReference type="GeneID" id="82186552"/>
<sequence>MKTKDYQIISLGERSFLVVVLSLEMTDYYWTALQSELAKYNVADAEVYFDFLYRNGLKNRFFKTKLMGVSLLNNSLRKCKATQECISASDKFFTLHKDVIEHSVLSSIQKTFFRKKLDRTNILPTNVL</sequence>
<evidence type="ECO:0008006" key="3">
    <source>
        <dbReference type="Google" id="ProtNLM"/>
    </source>
</evidence>
<comment type="caution">
    <text evidence="1">The sequence shown here is derived from an EMBL/GenBank/DDBJ whole genome shotgun (WGS) entry which is preliminary data.</text>
</comment>
<name>A0A0F5IPF7_9BACT</name>
<dbReference type="Proteomes" id="UP000033035">
    <property type="component" value="Unassembled WGS sequence"/>
</dbReference>
<protein>
    <recommendedName>
        <fullName evidence="3">Type II toxin-antitoxin system RnlB family antitoxin</fullName>
    </recommendedName>
</protein>
<dbReference type="AlphaFoldDB" id="A0A0F5IPF7"/>
<gene>
    <name evidence="1" type="ORF">HMPREF1536_05098</name>
</gene>